<comment type="caution">
    <text evidence="4">The sequence shown here is derived from an EMBL/GenBank/DDBJ whole genome shotgun (WGS) entry which is preliminary data.</text>
</comment>
<feature type="transmembrane region" description="Helical" evidence="1">
    <location>
        <begin position="438"/>
        <end position="455"/>
    </location>
</feature>
<protein>
    <recommendedName>
        <fullName evidence="6">Protein YTP1-like C-terminal domain-containing protein</fullName>
    </recommendedName>
</protein>
<dbReference type="EMBL" id="CCBP010000005">
    <property type="protein sequence ID" value="CDO68147.1"/>
    <property type="molecule type" value="Genomic_DNA"/>
</dbReference>
<dbReference type="PANTHER" id="PTHR31685:SF3">
    <property type="entry name" value="INTEGRAL MEMBRANE PROTEIN (AFU_ORTHOLOGUE AFUA_6G12730)"/>
    <property type="match status" value="1"/>
</dbReference>
<feature type="transmembrane region" description="Helical" evidence="1">
    <location>
        <begin position="562"/>
        <end position="583"/>
    </location>
</feature>
<dbReference type="OMA" id="WAGCFGE"/>
<sequence>MHSAPSDPLVLPFKDFYPGLPYRPSRLLFSPFAAAMRLPLRSPALLGPLLAAAALSVVAAPSCSDVRSLDCVPEAPSEHLLIPRDGDHAHGGHGGHNHHAQPIAELNEDSYPTPPPSYFWLDIKEPSADQKRYPGLMGLHALCMSLAFFGALPIGIALRSVKHAWHGVTVILFYTLVVLGLFSSALYRKLTPNLYEGSKHGPHGYFFLAIAVALSVVDVFSQILRLATYIRAIRSGEDRFSFKTLWNYVVLDRDEHFSGAEAEYTNLVVAEPDELEEAELKTKDVEDESIPDEQDETAQWANDVRRHRRHISYPHSVASERTLFGAHSPHRSSDSLHDTDPVYPWQGKSKREVLRFIGRAAFAIGERVLVFAGFVQVISGVVVYTGGCRGGAINICLAHLIKGGIFWCYGLATFARFLGSFSEIGWAWNRAPRHHGKYPTAEFVESLVIFLYGITNTWMERFGANPGDPYTTKQLQHISIAVMFWFAGLVGMGIESKRVRRWLAAGATAAVPASTRSQEAVAEPPSYVASFNPFPALCIGITGAAMSAHFQTYLFQVQIHMLWGYLLSGFAVMRCLTYFFLWLGPPRSILPSRPPTEAVASFLLACGGLEFMFSTEDLTVAAMRQGHDDVMMFLNVGVAITCLAFCWTLFIVSFKGWLKSRHQATMKFHGSA</sequence>
<feature type="transmembrane region" description="Helical" evidence="1">
    <location>
        <begin position="137"/>
        <end position="158"/>
    </location>
</feature>
<dbReference type="InterPro" id="IPR018827">
    <property type="entry name" value="YTP1_C"/>
</dbReference>
<keyword evidence="1" id="KW-0472">Membrane</keyword>
<dbReference type="STRING" id="5643.A0A060S1A8"/>
<evidence type="ECO:0000259" key="3">
    <source>
        <dbReference type="Pfam" id="PF10355"/>
    </source>
</evidence>
<dbReference type="HOGENOM" id="CLU_012543_0_0_1"/>
<evidence type="ECO:0008006" key="6">
    <source>
        <dbReference type="Google" id="ProtNLM"/>
    </source>
</evidence>
<keyword evidence="1" id="KW-1133">Transmembrane helix</keyword>
<dbReference type="AlphaFoldDB" id="A0A060S1A8"/>
<gene>
    <name evidence="4" type="ORF">BN946_scf185003.g19</name>
</gene>
<organism evidence="4 5">
    <name type="scientific">Pycnoporus cinnabarinus</name>
    <name type="common">Cinnabar-red polypore</name>
    <name type="synonym">Trametes cinnabarina</name>
    <dbReference type="NCBI Taxonomy" id="5643"/>
    <lineage>
        <taxon>Eukaryota</taxon>
        <taxon>Fungi</taxon>
        <taxon>Dikarya</taxon>
        <taxon>Basidiomycota</taxon>
        <taxon>Agaricomycotina</taxon>
        <taxon>Agaricomycetes</taxon>
        <taxon>Polyporales</taxon>
        <taxon>Polyporaceae</taxon>
        <taxon>Trametes</taxon>
    </lineage>
</organism>
<feature type="transmembrane region" description="Helical" evidence="1">
    <location>
        <begin position="633"/>
        <end position="658"/>
    </location>
</feature>
<evidence type="ECO:0000313" key="5">
    <source>
        <dbReference type="Proteomes" id="UP000029665"/>
    </source>
</evidence>
<dbReference type="Pfam" id="PF10348">
    <property type="entry name" value="DUF2427"/>
    <property type="match status" value="1"/>
</dbReference>
<keyword evidence="1" id="KW-0812">Transmembrane</keyword>
<feature type="transmembrane region" description="Helical" evidence="1">
    <location>
        <begin position="368"/>
        <end position="386"/>
    </location>
</feature>
<feature type="transmembrane region" description="Helical" evidence="1">
    <location>
        <begin position="165"/>
        <end position="185"/>
    </location>
</feature>
<evidence type="ECO:0000313" key="4">
    <source>
        <dbReference type="EMBL" id="CDO68147.1"/>
    </source>
</evidence>
<feature type="domain" description="DUF2427" evidence="2">
    <location>
        <begin position="132"/>
        <end position="222"/>
    </location>
</feature>
<keyword evidence="5" id="KW-1185">Reference proteome</keyword>
<dbReference type="PANTHER" id="PTHR31685">
    <property type="entry name" value="INTEGRAL MEMBRANE PROTEIN (AFU_ORTHOLOGUE AFUA_6G12730)-RELATED"/>
    <property type="match status" value="1"/>
</dbReference>
<proteinExistence type="predicted"/>
<dbReference type="Pfam" id="PF10355">
    <property type="entry name" value="Ytp1"/>
    <property type="match status" value="1"/>
</dbReference>
<dbReference type="OrthoDB" id="4005299at2759"/>
<feature type="domain" description="Protein YTP1-like C-terminal" evidence="3">
    <location>
        <begin position="373"/>
        <end position="655"/>
    </location>
</feature>
<feature type="transmembrane region" description="Helical" evidence="1">
    <location>
        <begin position="392"/>
        <end position="418"/>
    </location>
</feature>
<name>A0A060S1A8_PYCCI</name>
<reference evidence="4" key="1">
    <citation type="submission" date="2014-01" db="EMBL/GenBank/DDBJ databases">
        <title>The genome of the white-rot fungus Pycnoporus cinnabarinus: a basidiomycete model with a versatile arsenal for lignocellulosic biomass breakdown.</title>
        <authorList>
            <person name="Levasseur A."/>
            <person name="Lomascolo A."/>
            <person name="Ruiz-Duenas F.J."/>
            <person name="Uzan E."/>
            <person name="Piumi F."/>
            <person name="Kues U."/>
            <person name="Ram A.F.J."/>
            <person name="Murat C."/>
            <person name="Haon M."/>
            <person name="Benoit I."/>
            <person name="Arfi Y."/>
            <person name="Chevret D."/>
            <person name="Drula E."/>
            <person name="Kwon M.J."/>
            <person name="Gouret P."/>
            <person name="Lesage-Meessen L."/>
            <person name="Lombard V."/>
            <person name="Mariette J."/>
            <person name="Noirot C."/>
            <person name="Park J."/>
            <person name="Patyshakuliyeva A."/>
            <person name="Wieneger R.A.B."/>
            <person name="Wosten H.A.B."/>
            <person name="Martin F."/>
            <person name="Coutinho P.M."/>
            <person name="de Vries R."/>
            <person name="Martinez A.T."/>
            <person name="Klopp C."/>
            <person name="Pontarotti P."/>
            <person name="Henrissat B."/>
            <person name="Record E."/>
        </authorList>
    </citation>
    <scope>NUCLEOTIDE SEQUENCE [LARGE SCALE GENOMIC DNA]</scope>
    <source>
        <strain evidence="4">BRFM137</strain>
    </source>
</reference>
<feature type="transmembrane region" description="Helical" evidence="1">
    <location>
        <begin position="475"/>
        <end position="494"/>
    </location>
</feature>
<evidence type="ECO:0000256" key="1">
    <source>
        <dbReference type="SAM" id="Phobius"/>
    </source>
</evidence>
<dbReference type="Proteomes" id="UP000029665">
    <property type="component" value="Unassembled WGS sequence"/>
</dbReference>
<evidence type="ECO:0000259" key="2">
    <source>
        <dbReference type="Pfam" id="PF10348"/>
    </source>
</evidence>
<accession>A0A060S1A8</accession>
<feature type="transmembrane region" description="Helical" evidence="1">
    <location>
        <begin position="205"/>
        <end position="224"/>
    </location>
</feature>
<dbReference type="InterPro" id="IPR018825">
    <property type="entry name" value="DUF2427"/>
</dbReference>